<keyword evidence="1" id="KW-0143">Chaperone</keyword>
<evidence type="ECO:0000256" key="1">
    <source>
        <dbReference type="ARBA" id="ARBA00023186"/>
    </source>
</evidence>
<dbReference type="InterPro" id="IPR036869">
    <property type="entry name" value="J_dom_sf"/>
</dbReference>
<dbReference type="PANTHER" id="PTHR44360">
    <property type="entry name" value="DNAJ HOMOLOG SUBFAMILY B MEMBER 9"/>
    <property type="match status" value="1"/>
</dbReference>
<accession>A0ABS7YHI0</accession>
<dbReference type="PROSITE" id="PS50076">
    <property type="entry name" value="DNAJ_2"/>
    <property type="match status" value="1"/>
</dbReference>
<dbReference type="RefSeq" id="WP_224946330.1">
    <property type="nucleotide sequence ID" value="NZ_JAHYBX010000014.1"/>
</dbReference>
<dbReference type="EMBL" id="JAHYBX010000014">
    <property type="protein sequence ID" value="MCA1858381.1"/>
    <property type="molecule type" value="Genomic_DNA"/>
</dbReference>
<dbReference type="CDD" id="cd06257">
    <property type="entry name" value="DnaJ"/>
    <property type="match status" value="1"/>
</dbReference>
<dbReference type="PANTHER" id="PTHR44360:SF1">
    <property type="entry name" value="DNAJ HOMOLOG SUBFAMILY B MEMBER 9"/>
    <property type="match status" value="1"/>
</dbReference>
<dbReference type="InterPro" id="IPR018253">
    <property type="entry name" value="DnaJ_domain_CS"/>
</dbReference>
<keyword evidence="4" id="KW-1185">Reference proteome</keyword>
<dbReference type="Pfam" id="PF00226">
    <property type="entry name" value="DnaJ"/>
    <property type="match status" value="1"/>
</dbReference>
<evidence type="ECO:0000259" key="2">
    <source>
        <dbReference type="PROSITE" id="PS50076"/>
    </source>
</evidence>
<evidence type="ECO:0000313" key="3">
    <source>
        <dbReference type="EMBL" id="MCA1858381.1"/>
    </source>
</evidence>
<dbReference type="SMART" id="SM00271">
    <property type="entry name" value="DnaJ"/>
    <property type="match status" value="1"/>
</dbReference>
<dbReference type="PROSITE" id="PS00636">
    <property type="entry name" value="DNAJ_1"/>
    <property type="match status" value="1"/>
</dbReference>
<name>A0ABS7YHI0_9BURK</name>
<dbReference type="SUPFAM" id="SSF46565">
    <property type="entry name" value="Chaperone J-domain"/>
    <property type="match status" value="1"/>
</dbReference>
<gene>
    <name evidence="3" type="ORF">LE190_20960</name>
</gene>
<comment type="caution">
    <text evidence="3">The sequence shown here is derived from an EMBL/GenBank/DDBJ whole genome shotgun (WGS) entry which is preliminary data.</text>
</comment>
<proteinExistence type="predicted"/>
<protein>
    <submittedName>
        <fullName evidence="3">DnaJ domain-containing protein</fullName>
    </submittedName>
</protein>
<dbReference type="InterPro" id="IPR001623">
    <property type="entry name" value="DnaJ_domain"/>
</dbReference>
<dbReference type="PRINTS" id="PR00625">
    <property type="entry name" value="JDOMAIN"/>
</dbReference>
<feature type="domain" description="J" evidence="2">
    <location>
        <begin position="3"/>
        <end position="67"/>
    </location>
</feature>
<dbReference type="InterPro" id="IPR051948">
    <property type="entry name" value="Hsp70_co-chaperone_J-domain"/>
</dbReference>
<dbReference type="Proteomes" id="UP001198602">
    <property type="component" value="Unassembled WGS sequence"/>
</dbReference>
<reference evidence="3 4" key="1">
    <citation type="submission" date="2021-07" db="EMBL/GenBank/DDBJ databases">
        <title>Characterization of Violacein-producing bacteria and related species.</title>
        <authorList>
            <person name="Wilson H.S."/>
            <person name="De Leon M.E."/>
        </authorList>
    </citation>
    <scope>NUCLEOTIDE SEQUENCE [LARGE SCALE GENOMIC DNA]</scope>
    <source>
        <strain evidence="3 4">HSC-2F05</strain>
    </source>
</reference>
<sequence length="96" mass="10803">MENLYAILGVAPNASDDEIKKVYRSLAMRYHPDRNGAPGAEARFKAVTKAYEVLSDPVRRAEYNQSVNHRIVLDAEAEAFELWRSLFALHGVNVQA</sequence>
<organism evidence="3 4">
    <name type="scientific">Massilia hydrophila</name>
    <dbReference type="NCBI Taxonomy" id="3044279"/>
    <lineage>
        <taxon>Bacteria</taxon>
        <taxon>Pseudomonadati</taxon>
        <taxon>Pseudomonadota</taxon>
        <taxon>Betaproteobacteria</taxon>
        <taxon>Burkholderiales</taxon>
        <taxon>Oxalobacteraceae</taxon>
        <taxon>Telluria group</taxon>
        <taxon>Massilia</taxon>
    </lineage>
</organism>
<evidence type="ECO:0000313" key="4">
    <source>
        <dbReference type="Proteomes" id="UP001198602"/>
    </source>
</evidence>
<dbReference type="Gene3D" id="1.10.287.110">
    <property type="entry name" value="DnaJ domain"/>
    <property type="match status" value="1"/>
</dbReference>